<feature type="transmembrane region" description="Helical" evidence="7">
    <location>
        <begin position="256"/>
        <end position="277"/>
    </location>
</feature>
<dbReference type="EMBL" id="CP076607">
    <property type="protein sequence ID" value="QWU16701.1"/>
    <property type="molecule type" value="Genomic_DNA"/>
</dbReference>
<comment type="subcellular location">
    <subcellularLocation>
        <location evidence="1">Cell membrane</location>
        <topology evidence="1">Multi-pass membrane protein</topology>
    </subcellularLocation>
</comment>
<dbReference type="InterPro" id="IPR011701">
    <property type="entry name" value="MFS"/>
</dbReference>
<feature type="transmembrane region" description="Helical" evidence="7">
    <location>
        <begin position="98"/>
        <end position="123"/>
    </location>
</feature>
<feature type="transmembrane region" description="Helical" evidence="7">
    <location>
        <begin position="161"/>
        <end position="186"/>
    </location>
</feature>
<evidence type="ECO:0000259" key="8">
    <source>
        <dbReference type="PROSITE" id="PS50850"/>
    </source>
</evidence>
<keyword evidence="6 7" id="KW-0472">Membrane</keyword>
<protein>
    <submittedName>
        <fullName evidence="9">MFS transporter</fullName>
    </submittedName>
    <submittedName>
        <fullName evidence="10">Polyol permease family</fullName>
    </submittedName>
</protein>
<dbReference type="InterPro" id="IPR020846">
    <property type="entry name" value="MFS_dom"/>
</dbReference>
<organism evidence="10 11">
    <name type="scientific">Paenibacillus sophorae</name>
    <dbReference type="NCBI Taxonomy" id="1333845"/>
    <lineage>
        <taxon>Bacteria</taxon>
        <taxon>Bacillati</taxon>
        <taxon>Bacillota</taxon>
        <taxon>Bacilli</taxon>
        <taxon>Bacillales</taxon>
        <taxon>Paenibacillaceae</taxon>
        <taxon>Paenibacillus</taxon>
    </lineage>
</organism>
<reference evidence="9 12" key="2">
    <citation type="submission" date="2021-06" db="EMBL/GenBank/DDBJ databases">
        <title>Whole genome sequence of Paenibacillus sophorae DSM23020 for comparative genomics.</title>
        <authorList>
            <person name="Kim M.-J."/>
            <person name="Lee G."/>
            <person name="Shin J.-H."/>
        </authorList>
    </citation>
    <scope>NUCLEOTIDE SEQUENCE [LARGE SCALE GENOMIC DNA]</scope>
    <source>
        <strain evidence="9 12">DSM 23020</strain>
    </source>
</reference>
<evidence type="ECO:0000313" key="9">
    <source>
        <dbReference type="EMBL" id="QWU16701.1"/>
    </source>
</evidence>
<feature type="domain" description="Major facilitator superfamily (MFS) profile" evidence="8">
    <location>
        <begin position="1"/>
        <end position="303"/>
    </location>
</feature>
<accession>A0A1H8VBY1</accession>
<evidence type="ECO:0000256" key="2">
    <source>
        <dbReference type="ARBA" id="ARBA00022448"/>
    </source>
</evidence>
<dbReference type="SUPFAM" id="SSF103473">
    <property type="entry name" value="MFS general substrate transporter"/>
    <property type="match status" value="1"/>
</dbReference>
<evidence type="ECO:0000256" key="4">
    <source>
        <dbReference type="ARBA" id="ARBA00022692"/>
    </source>
</evidence>
<evidence type="ECO:0000313" key="11">
    <source>
        <dbReference type="Proteomes" id="UP000198809"/>
    </source>
</evidence>
<dbReference type="InterPro" id="IPR050189">
    <property type="entry name" value="MFS_Efflux_Transporters"/>
</dbReference>
<dbReference type="AlphaFoldDB" id="A0A1H8VBY1"/>
<keyword evidence="2" id="KW-0813">Transport</keyword>
<evidence type="ECO:0000256" key="1">
    <source>
        <dbReference type="ARBA" id="ARBA00004651"/>
    </source>
</evidence>
<evidence type="ECO:0000256" key="7">
    <source>
        <dbReference type="SAM" id="Phobius"/>
    </source>
</evidence>
<dbReference type="InterPro" id="IPR036259">
    <property type="entry name" value="MFS_trans_sf"/>
</dbReference>
<dbReference type="Proteomes" id="UP000198809">
    <property type="component" value="Unassembled WGS sequence"/>
</dbReference>
<dbReference type="GO" id="GO:0005886">
    <property type="term" value="C:plasma membrane"/>
    <property type="evidence" value="ECO:0007669"/>
    <property type="project" value="UniProtKB-SubCell"/>
</dbReference>
<dbReference type="GO" id="GO:0022857">
    <property type="term" value="F:transmembrane transporter activity"/>
    <property type="evidence" value="ECO:0007669"/>
    <property type="project" value="InterPro"/>
</dbReference>
<dbReference type="EMBL" id="FODH01000023">
    <property type="protein sequence ID" value="SEP12906.1"/>
    <property type="molecule type" value="Genomic_DNA"/>
</dbReference>
<evidence type="ECO:0000256" key="3">
    <source>
        <dbReference type="ARBA" id="ARBA00022475"/>
    </source>
</evidence>
<dbReference type="Pfam" id="PF07690">
    <property type="entry name" value="MFS_1"/>
    <property type="match status" value="1"/>
</dbReference>
<feature type="transmembrane region" description="Helical" evidence="7">
    <location>
        <begin position="135"/>
        <end position="155"/>
    </location>
</feature>
<evidence type="ECO:0000256" key="6">
    <source>
        <dbReference type="ARBA" id="ARBA00023136"/>
    </source>
</evidence>
<gene>
    <name evidence="9" type="ORF">KP014_05650</name>
    <name evidence="10" type="ORF">SAMN04487895_1232</name>
</gene>
<feature type="transmembrane region" description="Helical" evidence="7">
    <location>
        <begin position="7"/>
        <end position="24"/>
    </location>
</feature>
<dbReference type="Proteomes" id="UP000683429">
    <property type="component" value="Chromosome"/>
</dbReference>
<evidence type="ECO:0000313" key="12">
    <source>
        <dbReference type="Proteomes" id="UP000683429"/>
    </source>
</evidence>
<dbReference type="PROSITE" id="PS50850">
    <property type="entry name" value="MFS"/>
    <property type="match status" value="1"/>
</dbReference>
<feature type="transmembrane region" description="Helical" evidence="7">
    <location>
        <begin position="74"/>
        <end position="92"/>
    </location>
</feature>
<keyword evidence="3" id="KW-1003">Cell membrane</keyword>
<sequence length="303" mass="34079">MFGIPKSFYWGYIAIALFMIGDGVEQAYLSKYIVNLGFSNSQASLVFMVYGIAVSLASWLSAVLPEIWGPRRTMVIGAVWWIVFHIGFLTFGLSNENYVLMCILYGIRGVGYPLFLYGFLVWLTYVTEKTRLASAIGMFWSMYSVGIGLIGTYLPNLTIPHIGFIGTLWISIIWITTAGVLSTLLIRERGKTVPKSKATKETSSNAIRNISGVYKNPNIIKIFIVRIINQISMFGLPVILPVLFIDKIHFTSSQWLQIWGAMNIALIVGGTFWGFVANRIGWKRQVMWFGCIGTGLATLFYYY</sequence>
<reference evidence="10 11" key="1">
    <citation type="submission" date="2016-10" db="EMBL/GenBank/DDBJ databases">
        <authorList>
            <person name="de Groot N.N."/>
        </authorList>
    </citation>
    <scope>NUCLEOTIDE SEQUENCE [LARGE SCALE GENOMIC DNA]</scope>
    <source>
        <strain evidence="10 11">CGMCC 1.10238</strain>
    </source>
</reference>
<evidence type="ECO:0000256" key="5">
    <source>
        <dbReference type="ARBA" id="ARBA00022989"/>
    </source>
</evidence>
<dbReference type="STRING" id="1333845.SAMN04487895_1232"/>
<name>A0A1H8VBY1_9BACL</name>
<evidence type="ECO:0000313" key="10">
    <source>
        <dbReference type="EMBL" id="SEP12906.1"/>
    </source>
</evidence>
<keyword evidence="12" id="KW-1185">Reference proteome</keyword>
<feature type="transmembrane region" description="Helical" evidence="7">
    <location>
        <begin position="223"/>
        <end position="244"/>
    </location>
</feature>
<keyword evidence="4 7" id="KW-0812">Transmembrane</keyword>
<feature type="transmembrane region" description="Helical" evidence="7">
    <location>
        <begin position="44"/>
        <end position="62"/>
    </location>
</feature>
<keyword evidence="5 7" id="KW-1133">Transmembrane helix</keyword>
<dbReference type="RefSeq" id="WP_036588834.1">
    <property type="nucleotide sequence ID" value="NZ_CP076607.1"/>
</dbReference>
<dbReference type="PANTHER" id="PTHR43124:SF3">
    <property type="entry name" value="CHLORAMPHENICOL EFFLUX PUMP RV0191"/>
    <property type="match status" value="1"/>
</dbReference>
<proteinExistence type="predicted"/>
<dbReference type="PANTHER" id="PTHR43124">
    <property type="entry name" value="PURINE EFFLUX PUMP PBUE"/>
    <property type="match status" value="1"/>
</dbReference>
<dbReference type="Gene3D" id="1.20.1250.20">
    <property type="entry name" value="MFS general substrate transporter like domains"/>
    <property type="match status" value="2"/>
</dbReference>